<dbReference type="Proteomes" id="UP001163046">
    <property type="component" value="Unassembled WGS sequence"/>
</dbReference>
<evidence type="ECO:0000313" key="2">
    <source>
        <dbReference type="Proteomes" id="UP001163046"/>
    </source>
</evidence>
<proteinExistence type="predicted"/>
<name>A0A9X0CPU1_9CNID</name>
<dbReference type="EMBL" id="MU826844">
    <property type="protein sequence ID" value="KAJ7371592.1"/>
    <property type="molecule type" value="Genomic_DNA"/>
</dbReference>
<sequence length="110" mass="13017">MQECLVQCAAVSGDNNFQFYFNIKNLLDGISTCDVDQTLNSIINVKSVFEQCERLLNLERRRRQYRRELNERIDDRERKETVKRLTRQKNFRPTAKVIEIPSPPSTQPLE</sequence>
<organism evidence="1 2">
    <name type="scientific">Desmophyllum pertusum</name>
    <dbReference type="NCBI Taxonomy" id="174260"/>
    <lineage>
        <taxon>Eukaryota</taxon>
        <taxon>Metazoa</taxon>
        <taxon>Cnidaria</taxon>
        <taxon>Anthozoa</taxon>
        <taxon>Hexacorallia</taxon>
        <taxon>Scleractinia</taxon>
        <taxon>Caryophylliina</taxon>
        <taxon>Caryophylliidae</taxon>
        <taxon>Desmophyllum</taxon>
    </lineage>
</organism>
<comment type="caution">
    <text evidence="1">The sequence shown here is derived from an EMBL/GenBank/DDBJ whole genome shotgun (WGS) entry which is preliminary data.</text>
</comment>
<reference evidence="1" key="1">
    <citation type="submission" date="2023-01" db="EMBL/GenBank/DDBJ databases">
        <title>Genome assembly of the deep-sea coral Lophelia pertusa.</title>
        <authorList>
            <person name="Herrera S."/>
            <person name="Cordes E."/>
        </authorList>
    </citation>
    <scope>NUCLEOTIDE SEQUENCE</scope>
    <source>
        <strain evidence="1">USNM1676648</strain>
        <tissue evidence="1">Polyp</tissue>
    </source>
</reference>
<accession>A0A9X0CPU1</accession>
<protein>
    <submittedName>
        <fullName evidence="1">Uncharacterized protein</fullName>
    </submittedName>
</protein>
<keyword evidence="2" id="KW-1185">Reference proteome</keyword>
<gene>
    <name evidence="1" type="ORF">OS493_024268</name>
</gene>
<evidence type="ECO:0000313" key="1">
    <source>
        <dbReference type="EMBL" id="KAJ7371592.1"/>
    </source>
</evidence>
<dbReference type="AlphaFoldDB" id="A0A9X0CPU1"/>